<dbReference type="Proteomes" id="UP000287033">
    <property type="component" value="Unassembled WGS sequence"/>
</dbReference>
<evidence type="ECO:0000256" key="3">
    <source>
        <dbReference type="ARBA" id="ARBA00022723"/>
    </source>
</evidence>
<dbReference type="SMART" id="SM01328">
    <property type="entry name" value="zf-3CxxC"/>
    <property type="match status" value="1"/>
</dbReference>
<evidence type="ECO:0000259" key="8">
    <source>
        <dbReference type="SMART" id="SM01328"/>
    </source>
</evidence>
<evidence type="ECO:0000256" key="6">
    <source>
        <dbReference type="ARBA" id="ARBA00022989"/>
    </source>
</evidence>
<dbReference type="GO" id="GO:0016020">
    <property type="term" value="C:membrane"/>
    <property type="evidence" value="ECO:0007669"/>
    <property type="project" value="UniProtKB-SubCell"/>
</dbReference>
<dbReference type="AlphaFoldDB" id="A0A401SPW7"/>
<keyword evidence="10" id="KW-1185">Reference proteome</keyword>
<dbReference type="STRING" id="137246.A0A401SPW7"/>
<dbReference type="GO" id="GO:0008270">
    <property type="term" value="F:zinc ion binding"/>
    <property type="evidence" value="ECO:0007669"/>
    <property type="project" value="UniProtKB-KW"/>
</dbReference>
<evidence type="ECO:0000256" key="1">
    <source>
        <dbReference type="ARBA" id="ARBA00004167"/>
    </source>
</evidence>
<keyword evidence="6" id="KW-1133">Transmembrane helix</keyword>
<organism evidence="9 10">
    <name type="scientific">Chiloscyllium punctatum</name>
    <name type="common">Brownbanded bambooshark</name>
    <name type="synonym">Hemiscyllium punctatum</name>
    <dbReference type="NCBI Taxonomy" id="137246"/>
    <lineage>
        <taxon>Eukaryota</taxon>
        <taxon>Metazoa</taxon>
        <taxon>Chordata</taxon>
        <taxon>Craniata</taxon>
        <taxon>Vertebrata</taxon>
        <taxon>Chondrichthyes</taxon>
        <taxon>Elasmobranchii</taxon>
        <taxon>Galeomorphii</taxon>
        <taxon>Galeoidea</taxon>
        <taxon>Orectolobiformes</taxon>
        <taxon>Hemiscylliidae</taxon>
        <taxon>Chiloscyllium</taxon>
    </lineage>
</organism>
<keyword evidence="3" id="KW-0479">Metal-binding</keyword>
<name>A0A401SPW7_CHIPU</name>
<dbReference type="EMBL" id="BEZZ01000435">
    <property type="protein sequence ID" value="GCC32430.1"/>
    <property type="molecule type" value="Genomic_DNA"/>
</dbReference>
<dbReference type="GO" id="GO:0031849">
    <property type="term" value="F:olfactory receptor binding"/>
    <property type="evidence" value="ECO:0007669"/>
    <property type="project" value="TreeGrafter"/>
</dbReference>
<dbReference type="InterPro" id="IPR027377">
    <property type="entry name" value="ZAR1/RTP1-5-like_Znf-3CxxC"/>
</dbReference>
<dbReference type="GO" id="GO:0006612">
    <property type="term" value="P:protein targeting to membrane"/>
    <property type="evidence" value="ECO:0007669"/>
    <property type="project" value="TreeGrafter"/>
</dbReference>
<gene>
    <name evidence="9" type="ORF">chiPu_0010891</name>
</gene>
<dbReference type="GO" id="GO:0051205">
    <property type="term" value="P:protein insertion into membrane"/>
    <property type="evidence" value="ECO:0007669"/>
    <property type="project" value="TreeGrafter"/>
</dbReference>
<dbReference type="Pfam" id="PF13695">
    <property type="entry name" value="Zn_ribbon_3CxxC"/>
    <property type="match status" value="1"/>
</dbReference>
<keyword evidence="7" id="KW-0472">Membrane</keyword>
<dbReference type="PANTHER" id="PTHR14402">
    <property type="entry name" value="RECEPTOR TRANSPORTING PROTEIN"/>
    <property type="match status" value="1"/>
</dbReference>
<keyword evidence="2" id="KW-0812">Transmembrane</keyword>
<protein>
    <recommendedName>
        <fullName evidence="8">3CxxC-type domain-containing protein</fullName>
    </recommendedName>
</protein>
<dbReference type="PANTHER" id="PTHR14402:SF8">
    <property type="entry name" value="RECEPTOR-TRANSPORTING PROTEIN 4"/>
    <property type="match status" value="1"/>
</dbReference>
<evidence type="ECO:0000256" key="2">
    <source>
        <dbReference type="ARBA" id="ARBA00022692"/>
    </source>
</evidence>
<reference evidence="9 10" key="1">
    <citation type="journal article" date="2018" name="Nat. Ecol. Evol.">
        <title>Shark genomes provide insights into elasmobranch evolution and the origin of vertebrates.</title>
        <authorList>
            <person name="Hara Y"/>
            <person name="Yamaguchi K"/>
            <person name="Onimaru K"/>
            <person name="Kadota M"/>
            <person name="Koyanagi M"/>
            <person name="Keeley SD"/>
            <person name="Tatsumi K"/>
            <person name="Tanaka K"/>
            <person name="Motone F"/>
            <person name="Kageyama Y"/>
            <person name="Nozu R"/>
            <person name="Adachi N"/>
            <person name="Nishimura O"/>
            <person name="Nakagawa R"/>
            <person name="Tanegashima C"/>
            <person name="Kiyatake I"/>
            <person name="Matsumoto R"/>
            <person name="Murakumo K"/>
            <person name="Nishida K"/>
            <person name="Terakita A"/>
            <person name="Kuratani S"/>
            <person name="Sato K"/>
            <person name="Hyodo S Kuraku.S."/>
        </authorList>
    </citation>
    <scope>NUCLEOTIDE SEQUENCE [LARGE SCALE GENOMIC DNA]</scope>
</reference>
<evidence type="ECO:0000313" key="10">
    <source>
        <dbReference type="Proteomes" id="UP000287033"/>
    </source>
</evidence>
<evidence type="ECO:0000256" key="5">
    <source>
        <dbReference type="ARBA" id="ARBA00022833"/>
    </source>
</evidence>
<evidence type="ECO:0000313" key="9">
    <source>
        <dbReference type="EMBL" id="GCC32430.1"/>
    </source>
</evidence>
<comment type="subcellular location">
    <subcellularLocation>
        <location evidence="1">Membrane</location>
        <topology evidence="1">Single-pass membrane protein</topology>
    </subcellularLocation>
</comment>
<proteinExistence type="predicted"/>
<dbReference type="OMA" id="DSWELIM"/>
<sequence>MNVNWVRLFNNKVSDLEYSDHWNIIKDDNLLPSRSPTGWNFYKTSSFARFHCSTCPNKWASAKALIIFSMRLQNGEGEVKVRFCKQQCRQNHAVEANFVEPVFDEENIKQVLNRLIAKIQQRCYHESIGKRTTWCESNVKVQGPHEKKHCEACKLGICTEES</sequence>
<keyword evidence="4" id="KW-0863">Zinc-finger</keyword>
<dbReference type="InterPro" id="IPR026096">
    <property type="entry name" value="R-trans_p"/>
</dbReference>
<keyword evidence="5" id="KW-0862">Zinc</keyword>
<evidence type="ECO:0000256" key="7">
    <source>
        <dbReference type="ARBA" id="ARBA00023136"/>
    </source>
</evidence>
<dbReference type="OrthoDB" id="8121437at2759"/>
<evidence type="ECO:0000256" key="4">
    <source>
        <dbReference type="ARBA" id="ARBA00022771"/>
    </source>
</evidence>
<accession>A0A401SPW7</accession>
<comment type="caution">
    <text evidence="9">The sequence shown here is derived from an EMBL/GenBank/DDBJ whole genome shotgun (WGS) entry which is preliminary data.</text>
</comment>
<feature type="domain" description="3CxxC-type" evidence="8">
    <location>
        <begin position="45"/>
        <end position="156"/>
    </location>
</feature>